<dbReference type="EMBL" id="MCIB01000001">
    <property type="protein sequence ID" value="RKD34588.1"/>
    <property type="molecule type" value="Genomic_DNA"/>
</dbReference>
<sequence>MKLTKREKKMLIILLIVAISALYYNFLLSPQLNKINALEKSLEEYKQKVSLLDNKIMENKNINREYKVLNARISSMYIRFLPEIIQEKIIVILDNMLVSSDLESENISFSEPEIKSLEEKDEKEEEYQIENLVKEFLGYKNNNKNEENSIENGNIPRVKVMNVEIDFRGTYEELINFIRLVENYEKEILINRLNVVNQDSDNLIGFMELQFYSIPKIHNQDKEFITWNIVNDYGKNNPFMNNNSLSNKLFNEYKEDKIEYDFLMSVKPTSSDLPTIILGKNDDPSKKTYVYGDNPNIETIDIYFTQKNDKYYFKYKTKYYSYPMDFNKSEEFTPKNNNISLKIYSTHRNSSEDVSGAIINLYNNTDKNVFVKIVNDDIKRPRVFINKKSGIIEVSKE</sequence>
<protein>
    <recommendedName>
        <fullName evidence="4">Type IV pilus assembly protein PilO</fullName>
    </recommendedName>
</protein>
<name>A0A419TAS9_9FIRM</name>
<proteinExistence type="predicted"/>
<dbReference type="OrthoDB" id="1704601at2"/>
<accession>A0A419TAS9</accession>
<organism evidence="2 3">
    <name type="scientific">Thermohalobacter berrensis</name>
    <dbReference type="NCBI Taxonomy" id="99594"/>
    <lineage>
        <taxon>Bacteria</taxon>
        <taxon>Bacillati</taxon>
        <taxon>Bacillota</taxon>
        <taxon>Tissierellia</taxon>
        <taxon>Tissierellales</taxon>
        <taxon>Thermohalobacteraceae</taxon>
        <taxon>Thermohalobacter</taxon>
    </lineage>
</organism>
<gene>
    <name evidence="2" type="ORF">BET03_01815</name>
</gene>
<comment type="caution">
    <text evidence="2">The sequence shown here is derived from an EMBL/GenBank/DDBJ whole genome shotgun (WGS) entry which is preliminary data.</text>
</comment>
<keyword evidence="3" id="KW-1185">Reference proteome</keyword>
<evidence type="ECO:0000256" key="1">
    <source>
        <dbReference type="SAM" id="Coils"/>
    </source>
</evidence>
<reference evidence="2 3" key="1">
    <citation type="submission" date="2016-08" db="EMBL/GenBank/DDBJ databases">
        <title>Novel Firmicutes and Novel Genomes.</title>
        <authorList>
            <person name="Poppleton D.I."/>
            <person name="Gribaldo S."/>
        </authorList>
    </citation>
    <scope>NUCLEOTIDE SEQUENCE [LARGE SCALE GENOMIC DNA]</scope>
    <source>
        <strain evidence="2 3">CTT3</strain>
    </source>
</reference>
<dbReference type="Proteomes" id="UP000284177">
    <property type="component" value="Unassembled WGS sequence"/>
</dbReference>
<feature type="coiled-coil region" evidence="1">
    <location>
        <begin position="35"/>
        <end position="72"/>
    </location>
</feature>
<dbReference type="AlphaFoldDB" id="A0A419TAS9"/>
<evidence type="ECO:0008006" key="4">
    <source>
        <dbReference type="Google" id="ProtNLM"/>
    </source>
</evidence>
<keyword evidence="1" id="KW-0175">Coiled coil</keyword>
<dbReference type="RefSeq" id="WP_120166640.1">
    <property type="nucleotide sequence ID" value="NZ_MCIB01000001.1"/>
</dbReference>
<evidence type="ECO:0000313" key="2">
    <source>
        <dbReference type="EMBL" id="RKD34588.1"/>
    </source>
</evidence>
<evidence type="ECO:0000313" key="3">
    <source>
        <dbReference type="Proteomes" id="UP000284177"/>
    </source>
</evidence>